<sequence length="143" mass="16718">MKNIFIIHNLQILAEEVIVAVFDDRILAESFIDRNTTIQGKYRIEEKELNPFFIAGKQVPYRVMLLPWDNDEIEVGLIDVFDEELEAFQEVVSKVDDCFHLSIYADNEIEAKAIARERYTEMVANGQWRVLPDVSDQYDEDDD</sequence>
<dbReference type="EMBL" id="JACHCB010000002">
    <property type="protein sequence ID" value="MBB6108671.1"/>
    <property type="molecule type" value="Genomic_DNA"/>
</dbReference>
<protein>
    <recommendedName>
        <fullName evidence="3">DUF4265 domain-containing protein</fullName>
    </recommendedName>
</protein>
<dbReference type="Proteomes" id="UP000541583">
    <property type="component" value="Unassembled WGS sequence"/>
</dbReference>
<evidence type="ECO:0008006" key="3">
    <source>
        <dbReference type="Google" id="ProtNLM"/>
    </source>
</evidence>
<comment type="caution">
    <text evidence="1">The sequence shown here is derived from an EMBL/GenBank/DDBJ whole genome shotgun (WGS) entry which is preliminary data.</text>
</comment>
<accession>A0ABR6PFX9</accession>
<evidence type="ECO:0000313" key="2">
    <source>
        <dbReference type="Proteomes" id="UP000541583"/>
    </source>
</evidence>
<gene>
    <name evidence="1" type="ORF">HDF23_001406</name>
</gene>
<dbReference type="RefSeq" id="WP_076370860.1">
    <property type="nucleotide sequence ID" value="NZ_FTMG01000002.1"/>
</dbReference>
<reference evidence="1 2" key="1">
    <citation type="submission" date="2020-08" db="EMBL/GenBank/DDBJ databases">
        <title>Genomic Encyclopedia of Type Strains, Phase IV (KMG-V): Genome sequencing to study the core and pangenomes of soil and plant-associated prokaryotes.</title>
        <authorList>
            <person name="Whitman W."/>
        </authorList>
    </citation>
    <scope>NUCLEOTIDE SEQUENCE [LARGE SCALE GENOMIC DNA]</scope>
    <source>
        <strain evidence="1 2">ANJLi2</strain>
    </source>
</reference>
<name>A0ABR6PFX9_9SPHI</name>
<keyword evidence="2" id="KW-1185">Reference proteome</keyword>
<organism evidence="1 2">
    <name type="scientific">Mucilaginibacter lappiensis</name>
    <dbReference type="NCBI Taxonomy" id="354630"/>
    <lineage>
        <taxon>Bacteria</taxon>
        <taxon>Pseudomonadati</taxon>
        <taxon>Bacteroidota</taxon>
        <taxon>Sphingobacteriia</taxon>
        <taxon>Sphingobacteriales</taxon>
        <taxon>Sphingobacteriaceae</taxon>
        <taxon>Mucilaginibacter</taxon>
    </lineage>
</organism>
<evidence type="ECO:0000313" key="1">
    <source>
        <dbReference type="EMBL" id="MBB6108671.1"/>
    </source>
</evidence>
<proteinExistence type="predicted"/>